<evidence type="ECO:0000256" key="6">
    <source>
        <dbReference type="SAM" id="Phobius"/>
    </source>
</evidence>
<evidence type="ECO:0000313" key="7">
    <source>
        <dbReference type="EMBL" id="MFD1122900.1"/>
    </source>
</evidence>
<dbReference type="PANTHER" id="PTHR37481">
    <property type="entry name" value="LIPOPOLYSACCHARIDE EXPORT SYSTEM PROTEIN LPTC"/>
    <property type="match status" value="1"/>
</dbReference>
<keyword evidence="5 6" id="KW-0472">Membrane</keyword>
<evidence type="ECO:0000256" key="1">
    <source>
        <dbReference type="ARBA" id="ARBA00022475"/>
    </source>
</evidence>
<gene>
    <name evidence="7" type="primary">lptC</name>
    <name evidence="7" type="ORF">ACFQ2T_10330</name>
</gene>
<dbReference type="Proteomes" id="UP001597206">
    <property type="component" value="Unassembled WGS sequence"/>
</dbReference>
<keyword evidence="3 6" id="KW-0812">Transmembrane</keyword>
<comment type="caution">
    <text evidence="7">The sequence shown here is derived from an EMBL/GenBank/DDBJ whole genome shotgun (WGS) entry which is preliminary data.</text>
</comment>
<evidence type="ECO:0000256" key="3">
    <source>
        <dbReference type="ARBA" id="ARBA00022692"/>
    </source>
</evidence>
<dbReference type="Gene3D" id="2.60.450.10">
    <property type="entry name" value="Lipopolysaccharide (LPS) transport protein A like domain"/>
    <property type="match status" value="1"/>
</dbReference>
<dbReference type="InterPro" id="IPR026265">
    <property type="entry name" value="LptC"/>
</dbReference>
<feature type="transmembrane region" description="Helical" evidence="6">
    <location>
        <begin position="6"/>
        <end position="24"/>
    </location>
</feature>
<proteinExistence type="predicted"/>
<name>A0ABW3PEX1_9PROT</name>
<reference evidence="8" key="1">
    <citation type="journal article" date="2019" name="Int. J. Syst. Evol. Microbiol.">
        <title>The Global Catalogue of Microorganisms (GCM) 10K type strain sequencing project: providing services to taxonomists for standard genome sequencing and annotation.</title>
        <authorList>
            <consortium name="The Broad Institute Genomics Platform"/>
            <consortium name="The Broad Institute Genome Sequencing Center for Infectious Disease"/>
            <person name="Wu L."/>
            <person name="Ma J."/>
        </authorList>
    </citation>
    <scope>NUCLEOTIDE SEQUENCE [LARGE SCALE GENOMIC DNA]</scope>
    <source>
        <strain evidence="8">CCUG 58411</strain>
    </source>
</reference>
<accession>A0ABW3PEX1</accession>
<dbReference type="InterPro" id="IPR010664">
    <property type="entry name" value="LipoPS_assembly_LptC-rel"/>
</dbReference>
<keyword evidence="1" id="KW-1003">Cell membrane</keyword>
<keyword evidence="4 6" id="KW-1133">Transmembrane helix</keyword>
<dbReference type="PANTHER" id="PTHR37481:SF1">
    <property type="entry name" value="LIPOPOLYSACCHARIDE EXPORT SYSTEM PROTEIN LPTC"/>
    <property type="match status" value="1"/>
</dbReference>
<sequence>MLKYPILLPIGLMVFLALLTFWINQTVQEEASRMTSVNRHAPDYMLYNFVSTRTDAGGHIKYVLAASQMRHYPDSDYTELDRPRFTQFGENMPYTQIYGQKGKISGNGKLVEFVKQVKVVRQATAEKGEMQLKTEQLFVEPDTDIAYTDLPVTIHQQPGSVVTGTGMRFDKKSDTMQLFNRVHVHYERAPVAVNAAPAAKPAKTKSTATTKRATPKIKAIIKDR</sequence>
<dbReference type="EMBL" id="JBHTLN010000002">
    <property type="protein sequence ID" value="MFD1122900.1"/>
    <property type="molecule type" value="Genomic_DNA"/>
</dbReference>
<evidence type="ECO:0000256" key="2">
    <source>
        <dbReference type="ARBA" id="ARBA00022519"/>
    </source>
</evidence>
<keyword evidence="2" id="KW-0997">Cell inner membrane</keyword>
<dbReference type="Pfam" id="PF06835">
    <property type="entry name" value="LptC"/>
    <property type="match status" value="1"/>
</dbReference>
<evidence type="ECO:0000256" key="4">
    <source>
        <dbReference type="ARBA" id="ARBA00022989"/>
    </source>
</evidence>
<evidence type="ECO:0000256" key="5">
    <source>
        <dbReference type="ARBA" id="ARBA00023136"/>
    </source>
</evidence>
<dbReference type="NCBIfam" id="TIGR04409">
    <property type="entry name" value="LptC_YrbK"/>
    <property type="match status" value="1"/>
</dbReference>
<dbReference type="InterPro" id="IPR052363">
    <property type="entry name" value="LPS_export_LptC"/>
</dbReference>
<dbReference type="RefSeq" id="WP_379034109.1">
    <property type="nucleotide sequence ID" value="NZ_JBHTLN010000002.1"/>
</dbReference>
<evidence type="ECO:0000313" key="8">
    <source>
        <dbReference type="Proteomes" id="UP001597206"/>
    </source>
</evidence>
<protein>
    <submittedName>
        <fullName evidence="7">LPS export ABC transporter periplasmic protein LptC</fullName>
    </submittedName>
</protein>
<organism evidence="7 8">
    <name type="scientific">Methylophilus flavus</name>
    <dbReference type="NCBI Taxonomy" id="640084"/>
    <lineage>
        <taxon>Bacteria</taxon>
        <taxon>Pseudomonadati</taxon>
        <taxon>Pseudomonadota</taxon>
        <taxon>Betaproteobacteria</taxon>
        <taxon>Nitrosomonadales</taxon>
        <taxon>Methylophilaceae</taxon>
        <taxon>Methylophilus</taxon>
    </lineage>
</organism>
<keyword evidence="8" id="KW-1185">Reference proteome</keyword>